<dbReference type="InterPro" id="IPR052588">
    <property type="entry name" value="Kelch_domain_protein"/>
</dbReference>
<gene>
    <name evidence="2" type="ORF">MEUPH1_LOCUS6765</name>
</gene>
<dbReference type="Gene3D" id="2.120.10.80">
    <property type="entry name" value="Kelch-type beta propeller"/>
    <property type="match status" value="3"/>
</dbReference>
<dbReference type="Pfam" id="PF13415">
    <property type="entry name" value="Beta-prop_FBX42"/>
    <property type="match status" value="1"/>
</dbReference>
<evidence type="ECO:0000256" key="1">
    <source>
        <dbReference type="SAM" id="MobiDB-lite"/>
    </source>
</evidence>
<dbReference type="PANTHER" id="PTHR46063:SF1">
    <property type="entry name" value="KELCH DOMAIN-CONTAINING PROTEIN 4"/>
    <property type="match status" value="1"/>
</dbReference>
<dbReference type="EMBL" id="CARXXK010000001">
    <property type="protein sequence ID" value="CAI6350287.1"/>
    <property type="molecule type" value="Genomic_DNA"/>
</dbReference>
<dbReference type="AlphaFoldDB" id="A0AAV0W3E5"/>
<sequence>MGKNKKKGASRIERATAKKEKKIAQRIKKDIGKIGEPEVSTIVAHIEAQNKAKIKVTETKIDNPSRRSNFTFLTHPYKDEIILFGGEFHNGKNTIMYNDLIFYNISNNTWTLVDAPGAPPSRSSHSAVSVAADNGQLWIFGGEFASPSESQFYHYNDLWVFGLKNRNWTKVMAEGGPCGRSGHRMVLSKRHLVLFGGFQDNTHNYQYFNDLYAFSLADYKWKTIKTSGQAPSPRSGCQMFAISDGRIIVYGGYYKEKVKKDYDKGTILIDMHMLTPEKGDIDCSNYRWSKVKQAGFLPTARCSLSSSPIPGQNKAYVFGGVHDNEQGEDDLTSTFFNELYMLDMEQSTPTWRFVIYHDLPSGEPRSFADSYSYTPSPRSHSGLAFKHNTLFVYGGIVEKGSKSLTLNDFYSLDIKKLKNWNVICNDDILKTVTSDSSSDESMSTGNSSSESSESDGSSSDGQMDTD</sequence>
<keyword evidence="3" id="KW-1185">Reference proteome</keyword>
<name>A0AAV0W3E5_9HEMI</name>
<evidence type="ECO:0000313" key="3">
    <source>
        <dbReference type="Proteomes" id="UP001160148"/>
    </source>
</evidence>
<dbReference type="PANTHER" id="PTHR46063">
    <property type="entry name" value="KELCH DOMAIN-CONTAINING PROTEIN"/>
    <property type="match status" value="1"/>
</dbReference>
<protein>
    <recommendedName>
        <fullName evidence="4">Kelch domain-containing protein 4</fullName>
    </recommendedName>
</protein>
<proteinExistence type="predicted"/>
<evidence type="ECO:0000313" key="2">
    <source>
        <dbReference type="EMBL" id="CAI6350287.1"/>
    </source>
</evidence>
<dbReference type="SUPFAM" id="SSF117281">
    <property type="entry name" value="Kelch motif"/>
    <property type="match status" value="1"/>
</dbReference>
<comment type="caution">
    <text evidence="2">The sequence shown here is derived from an EMBL/GenBank/DDBJ whole genome shotgun (WGS) entry which is preliminary data.</text>
</comment>
<dbReference type="Proteomes" id="UP001160148">
    <property type="component" value="Unassembled WGS sequence"/>
</dbReference>
<organism evidence="2 3">
    <name type="scientific">Macrosiphum euphorbiae</name>
    <name type="common">potato aphid</name>
    <dbReference type="NCBI Taxonomy" id="13131"/>
    <lineage>
        <taxon>Eukaryota</taxon>
        <taxon>Metazoa</taxon>
        <taxon>Ecdysozoa</taxon>
        <taxon>Arthropoda</taxon>
        <taxon>Hexapoda</taxon>
        <taxon>Insecta</taxon>
        <taxon>Pterygota</taxon>
        <taxon>Neoptera</taxon>
        <taxon>Paraneoptera</taxon>
        <taxon>Hemiptera</taxon>
        <taxon>Sternorrhyncha</taxon>
        <taxon>Aphidomorpha</taxon>
        <taxon>Aphidoidea</taxon>
        <taxon>Aphididae</taxon>
        <taxon>Macrosiphini</taxon>
        <taxon>Macrosiphum</taxon>
    </lineage>
</organism>
<feature type="region of interest" description="Disordered" evidence="1">
    <location>
        <begin position="1"/>
        <end position="21"/>
    </location>
</feature>
<dbReference type="Pfam" id="PF24681">
    <property type="entry name" value="Kelch_KLHDC2_KLHL20_DRC7"/>
    <property type="match status" value="1"/>
</dbReference>
<accession>A0AAV0W3E5</accession>
<evidence type="ECO:0008006" key="4">
    <source>
        <dbReference type="Google" id="ProtNLM"/>
    </source>
</evidence>
<dbReference type="InterPro" id="IPR015915">
    <property type="entry name" value="Kelch-typ_b-propeller"/>
</dbReference>
<feature type="region of interest" description="Disordered" evidence="1">
    <location>
        <begin position="433"/>
        <end position="466"/>
    </location>
</feature>
<reference evidence="2 3" key="1">
    <citation type="submission" date="2023-01" db="EMBL/GenBank/DDBJ databases">
        <authorList>
            <person name="Whitehead M."/>
        </authorList>
    </citation>
    <scope>NUCLEOTIDE SEQUENCE [LARGE SCALE GENOMIC DNA]</scope>
</reference>